<gene>
    <name evidence="1" type="ORF">AOC33_08255</name>
</gene>
<name>A0A229FR45_9BURK</name>
<dbReference type="EMBL" id="NJGG01000003">
    <property type="protein sequence ID" value="OXL14497.1"/>
    <property type="molecule type" value="Genomic_DNA"/>
</dbReference>
<evidence type="ECO:0000313" key="2">
    <source>
        <dbReference type="Proteomes" id="UP000215188"/>
    </source>
</evidence>
<proteinExistence type="predicted"/>
<dbReference type="GO" id="GO:0004619">
    <property type="term" value="F:phosphoglycerate mutase activity"/>
    <property type="evidence" value="ECO:0007669"/>
    <property type="project" value="InterPro"/>
</dbReference>
<evidence type="ECO:0000313" key="1">
    <source>
        <dbReference type="EMBL" id="OXL14497.1"/>
    </source>
</evidence>
<reference evidence="1 2" key="1">
    <citation type="submission" date="2017-06" db="EMBL/GenBank/DDBJ databases">
        <title>Reclassification of a Polynucleobacter cosmopolitanus strain isolated from tropical Lake Victoria as Polynucleobacter victoriensis comb. nov.</title>
        <authorList>
            <person name="Hahn M.W."/>
        </authorList>
    </citation>
    <scope>NUCLEOTIDE SEQUENCE [LARGE SCALE GENOMIC DNA]</scope>
    <source>
        <strain evidence="1 2">MWH-MoIso2</strain>
    </source>
</reference>
<organism evidence="1 2">
    <name type="scientific">Polynucleobacter cosmopolitanus</name>
    <dbReference type="NCBI Taxonomy" id="351345"/>
    <lineage>
        <taxon>Bacteria</taxon>
        <taxon>Pseudomonadati</taxon>
        <taxon>Pseudomonadota</taxon>
        <taxon>Betaproteobacteria</taxon>
        <taxon>Burkholderiales</taxon>
        <taxon>Burkholderiaceae</taxon>
        <taxon>Polynucleobacter</taxon>
    </lineage>
</organism>
<protein>
    <submittedName>
        <fullName evidence="1">Uncharacterized protein</fullName>
    </submittedName>
</protein>
<dbReference type="Pfam" id="PF10143">
    <property type="entry name" value="PhosphMutase"/>
    <property type="match status" value="1"/>
</dbReference>
<sequence length="310" mass="34806">MPPKIKVMKYALVIADSQDQESFDRGLPYEKFLLGSQNASAPLDLQSHGVTVKPNTCVARIEPVHIHAARDHLVLTSTEILDIQASEADALFESVKDIFAEMSDITHRSKPHKWFIESSALQTLSTVSTAQAESRNIDHWMPSDTSQEGVARQWRKWQNEIQMIWFNHPVNEARQAEGMLSINSVWISGNGTLNDIKPNERLLDAKHWHSSDGCLNLLASHLNKPHATSLNELSLAGTISLLSASDPELSTIWQKANEALINHQIKEIELIDFPEGQERSRTITIEQLPKKGFALWKKPVVGSLQDMLRS</sequence>
<dbReference type="AlphaFoldDB" id="A0A229FR45"/>
<comment type="caution">
    <text evidence="1">The sequence shown here is derived from an EMBL/GenBank/DDBJ whole genome shotgun (WGS) entry which is preliminary data.</text>
</comment>
<dbReference type="InterPro" id="IPR004456">
    <property type="entry name" value="Pglycerate_mutase_ApgM"/>
</dbReference>
<dbReference type="Proteomes" id="UP000215188">
    <property type="component" value="Unassembled WGS sequence"/>
</dbReference>
<accession>A0A229FR45</accession>
<keyword evidence="2" id="KW-1185">Reference proteome</keyword>